<dbReference type="Proteomes" id="UP000003094">
    <property type="component" value="Unassembled WGS sequence"/>
</dbReference>
<dbReference type="SMART" id="SM00028">
    <property type="entry name" value="TPR"/>
    <property type="match status" value="2"/>
</dbReference>
<keyword evidence="1" id="KW-0802">TPR repeat</keyword>
<evidence type="ECO:0000313" key="4">
    <source>
        <dbReference type="Proteomes" id="UP000003094"/>
    </source>
</evidence>
<dbReference type="InterPro" id="IPR029044">
    <property type="entry name" value="Nucleotide-diphossugar_trans"/>
</dbReference>
<dbReference type="InterPro" id="IPR019734">
    <property type="entry name" value="TPR_rpt"/>
</dbReference>
<dbReference type="Gene3D" id="1.25.40.10">
    <property type="entry name" value="Tetratricopeptide repeat domain"/>
    <property type="match status" value="1"/>
</dbReference>
<dbReference type="PANTHER" id="PTHR43630:SF2">
    <property type="entry name" value="GLYCOSYLTRANSFERASE"/>
    <property type="match status" value="1"/>
</dbReference>
<sequence length="364" mass="41934">MKLPVSLCMIVNNEQKFIKDCLDSVKEFVSEIVIGDTGSTDMTESIAREHGATVFRMDWKNDFGDARNSVLERASMPYIFVMDADERLNQSSSDQLMKFFEYETINPGRVVIKNIVHDNDITFGQATRIFPNLPDYRYNGRIHEQLQYQGNTPKSSQTNIIIDHLGYKDEIMIERQKIQRNLTILTEMEKSSPHDLYVIYQIGKTQFVAKNYPEAVRYLEKVLKSIPLNSLTSSTYASSAWLTLCYSLYYMKSFSLLNKYIEEGIEIFSDYTDLYFIYGLSLTSMNHPDAIKMVPSVFNYCLQLGEADSTKYETTMGVGSYKAHYNLGVYWEIIGEIDKAYSHYLFAVQQGYQIAGARLKLLSR</sequence>
<dbReference type="PANTHER" id="PTHR43630">
    <property type="entry name" value="POLY-BETA-1,6-N-ACETYL-D-GLUCOSAMINE SYNTHASE"/>
    <property type="match status" value="1"/>
</dbReference>
<accession>A0A2R9SLE3</accession>
<dbReference type="RefSeq" id="WP_006213045.1">
    <property type="nucleotide sequence ID" value="NZ_ADHJ01000055.1"/>
</dbReference>
<dbReference type="Gene3D" id="3.90.550.10">
    <property type="entry name" value="Spore Coat Polysaccharide Biosynthesis Protein SpsA, Chain A"/>
    <property type="match status" value="1"/>
</dbReference>
<organism evidence="3 4">
    <name type="scientific">Paenibacillus vortex V453</name>
    <dbReference type="NCBI Taxonomy" id="715225"/>
    <lineage>
        <taxon>Bacteria</taxon>
        <taxon>Bacillati</taxon>
        <taxon>Bacillota</taxon>
        <taxon>Bacilli</taxon>
        <taxon>Bacillales</taxon>
        <taxon>Paenibacillaceae</taxon>
        <taxon>Paenibacillus</taxon>
    </lineage>
</organism>
<dbReference type="SUPFAM" id="SSF53448">
    <property type="entry name" value="Nucleotide-diphospho-sugar transferases"/>
    <property type="match status" value="1"/>
</dbReference>
<keyword evidence="3" id="KW-0808">Transferase</keyword>
<dbReference type="AlphaFoldDB" id="A0A2R9SLE3"/>
<protein>
    <submittedName>
        <fullName evidence="3">Glycosyl transferase family 2</fullName>
    </submittedName>
</protein>
<proteinExistence type="predicted"/>
<feature type="repeat" description="TPR" evidence="1">
    <location>
        <begin position="196"/>
        <end position="229"/>
    </location>
</feature>
<dbReference type="EMBL" id="ADHJ01000055">
    <property type="protein sequence ID" value="EFU38178.1"/>
    <property type="molecule type" value="Genomic_DNA"/>
</dbReference>
<evidence type="ECO:0000256" key="1">
    <source>
        <dbReference type="PROSITE-ProRule" id="PRU00339"/>
    </source>
</evidence>
<feature type="domain" description="Glycosyltransferase 2-like" evidence="2">
    <location>
        <begin position="6"/>
        <end position="104"/>
    </location>
</feature>
<dbReference type="SUPFAM" id="SSF48452">
    <property type="entry name" value="TPR-like"/>
    <property type="match status" value="1"/>
</dbReference>
<dbReference type="InterPro" id="IPR011990">
    <property type="entry name" value="TPR-like_helical_dom_sf"/>
</dbReference>
<keyword evidence="4" id="KW-1185">Reference proteome</keyword>
<reference evidence="3 4" key="1">
    <citation type="journal article" date="2010" name="BMC Genomics">
        <title>Genome sequence of the pattern forming Paenibacillus vortex bacterium reveals potential for thriving in complex environments.</title>
        <authorList>
            <person name="Sirota-Madi A."/>
            <person name="Olender T."/>
            <person name="Helman Y."/>
            <person name="Ingham C."/>
            <person name="Brainis I."/>
            <person name="Roth D."/>
            <person name="Hagi E."/>
            <person name="Brodsky L."/>
            <person name="Leshkowitz D."/>
            <person name="Galatenko V."/>
            <person name="Nikolaev V."/>
            <person name="Mugasimangalam R.C."/>
            <person name="Bransburg-Zabary S."/>
            <person name="Gutnick D.L."/>
            <person name="Lancet D."/>
            <person name="Ben-Jacob E."/>
        </authorList>
    </citation>
    <scope>NUCLEOTIDE SEQUENCE [LARGE SCALE GENOMIC DNA]</scope>
    <source>
        <strain evidence="3 4">V453</strain>
    </source>
</reference>
<dbReference type="Pfam" id="PF00535">
    <property type="entry name" value="Glycos_transf_2"/>
    <property type="match status" value="1"/>
</dbReference>
<dbReference type="CDD" id="cd02511">
    <property type="entry name" value="Beta4Glucosyltransferase"/>
    <property type="match status" value="1"/>
</dbReference>
<name>A0A2R9SLE3_9BACL</name>
<evidence type="ECO:0000259" key="2">
    <source>
        <dbReference type="Pfam" id="PF00535"/>
    </source>
</evidence>
<evidence type="ECO:0000313" key="3">
    <source>
        <dbReference type="EMBL" id="EFU38178.1"/>
    </source>
</evidence>
<dbReference type="GO" id="GO:0016740">
    <property type="term" value="F:transferase activity"/>
    <property type="evidence" value="ECO:0007669"/>
    <property type="project" value="UniProtKB-KW"/>
</dbReference>
<dbReference type="KEGG" id="pvo:PVOR_31759"/>
<dbReference type="InterPro" id="IPR001173">
    <property type="entry name" value="Glyco_trans_2-like"/>
</dbReference>
<gene>
    <name evidence="3" type="ORF">PVOR_31759</name>
</gene>
<dbReference type="PROSITE" id="PS50005">
    <property type="entry name" value="TPR"/>
    <property type="match status" value="1"/>
</dbReference>
<comment type="caution">
    <text evidence="3">The sequence shown here is derived from an EMBL/GenBank/DDBJ whole genome shotgun (WGS) entry which is preliminary data.</text>
</comment>